<reference evidence="2" key="1">
    <citation type="journal article" date="2019" name="Int. J. Syst. Evol. Microbiol.">
        <title>The Global Catalogue of Microorganisms (GCM) 10K type strain sequencing project: providing services to taxonomists for standard genome sequencing and annotation.</title>
        <authorList>
            <consortium name="The Broad Institute Genomics Platform"/>
            <consortium name="The Broad Institute Genome Sequencing Center for Infectious Disease"/>
            <person name="Wu L."/>
            <person name="Ma J."/>
        </authorList>
    </citation>
    <scope>NUCLEOTIDE SEQUENCE [LARGE SCALE GENOMIC DNA]</scope>
    <source>
        <strain evidence="2">CGMCC 1.15795</strain>
    </source>
</reference>
<evidence type="ECO:0008006" key="3">
    <source>
        <dbReference type="Google" id="ProtNLM"/>
    </source>
</evidence>
<organism evidence="1 2">
    <name type="scientific">Hymenobacter bucti</name>
    <dbReference type="NCBI Taxonomy" id="1844114"/>
    <lineage>
        <taxon>Bacteria</taxon>
        <taxon>Pseudomonadati</taxon>
        <taxon>Bacteroidota</taxon>
        <taxon>Cytophagia</taxon>
        <taxon>Cytophagales</taxon>
        <taxon>Hymenobacteraceae</taxon>
        <taxon>Hymenobacter</taxon>
    </lineage>
</organism>
<comment type="caution">
    <text evidence="1">The sequence shown here is derived from an EMBL/GenBank/DDBJ whole genome shotgun (WGS) entry which is preliminary data.</text>
</comment>
<protein>
    <recommendedName>
        <fullName evidence="3">FecR protein domain-containing protein</fullName>
    </recommendedName>
</protein>
<proteinExistence type="predicted"/>
<evidence type="ECO:0000313" key="2">
    <source>
        <dbReference type="Proteomes" id="UP001597197"/>
    </source>
</evidence>
<gene>
    <name evidence="1" type="ORF">ACFSDX_25145</name>
</gene>
<dbReference type="RefSeq" id="WP_382318729.1">
    <property type="nucleotide sequence ID" value="NZ_JBHUFD010000019.1"/>
</dbReference>
<sequence>MKVSFLLLLALAAGAGLLYWRGQWTPGPASKEGPATIARPALEALLGTGTVLTSHSFPLTMHRHGPIKHLYVGDGQHVIRGELLLKYYDYTFLMAPTAGIVTQFFTDARDQRSPGESVFFFTEGTPFRLRLPAGPANDTLAVGQRVQVQSTQHPAQVVTGVILAIQSERTACILDLRLLTVVHEPLLAQAQVQVNRLPSPIKAQPR</sequence>
<accession>A0ABW4R325</accession>
<name>A0ABW4R325_9BACT</name>
<evidence type="ECO:0000313" key="1">
    <source>
        <dbReference type="EMBL" id="MFD1875741.1"/>
    </source>
</evidence>
<keyword evidence="2" id="KW-1185">Reference proteome</keyword>
<dbReference type="Proteomes" id="UP001597197">
    <property type="component" value="Unassembled WGS sequence"/>
</dbReference>
<dbReference type="Gene3D" id="2.40.50.100">
    <property type="match status" value="1"/>
</dbReference>
<dbReference type="EMBL" id="JBHUFD010000019">
    <property type="protein sequence ID" value="MFD1875741.1"/>
    <property type="molecule type" value="Genomic_DNA"/>
</dbReference>